<dbReference type="Proteomes" id="UP000439903">
    <property type="component" value="Unassembled WGS sequence"/>
</dbReference>
<accession>A0A8H4EMR0</accession>
<evidence type="ECO:0000313" key="4">
    <source>
        <dbReference type="Proteomes" id="UP000439903"/>
    </source>
</evidence>
<reference evidence="3 4" key="1">
    <citation type="journal article" date="2019" name="Environ. Microbiol.">
        <title>At the nexus of three kingdoms: the genome of the mycorrhizal fungus Gigaspora margarita provides insights into plant, endobacterial and fungal interactions.</title>
        <authorList>
            <person name="Venice F."/>
            <person name="Ghignone S."/>
            <person name="Salvioli di Fossalunga A."/>
            <person name="Amselem J."/>
            <person name="Novero M."/>
            <person name="Xianan X."/>
            <person name="Sedzielewska Toro K."/>
            <person name="Morin E."/>
            <person name="Lipzen A."/>
            <person name="Grigoriev I.V."/>
            <person name="Henrissat B."/>
            <person name="Martin F.M."/>
            <person name="Bonfante P."/>
        </authorList>
    </citation>
    <scope>NUCLEOTIDE SEQUENCE [LARGE SCALE GENOMIC DNA]</scope>
    <source>
        <strain evidence="3 4">BEG34</strain>
    </source>
</reference>
<keyword evidence="4" id="KW-1185">Reference proteome</keyword>
<proteinExistence type="predicted"/>
<evidence type="ECO:0008006" key="5">
    <source>
        <dbReference type="Google" id="ProtNLM"/>
    </source>
</evidence>
<evidence type="ECO:0000313" key="3">
    <source>
        <dbReference type="EMBL" id="KAF0520247.1"/>
    </source>
</evidence>
<evidence type="ECO:0000256" key="1">
    <source>
        <dbReference type="SAM" id="MobiDB-lite"/>
    </source>
</evidence>
<dbReference type="AlphaFoldDB" id="A0A8H4EMR0"/>
<keyword evidence="2" id="KW-0472">Membrane</keyword>
<sequence>MAITNSTNFTSTTNQTSVNYTLPTNYISINSTTFNTTLDNLTFFANQNKITLIELAIPIEVAILTYIVLKCFGKSGQKFAYSYCLLLAYDFTFEIAFLIYNSRVIESLFVPSLFSFTIPTSINFVAGLYILYQTGNNCLEIFLKSFMCIIDIRLLQLFQNQYEEYQNVILWLSGINLLIEDIPQLVIQILYKTNTYGFDIIPFMSLILCSIVIILGLLSRLYINMGFTRAPAPIPIAYPPEKDIEEDDSEATRYSSDTTHHMKTEWGM</sequence>
<feature type="transmembrane region" description="Helical" evidence="2">
    <location>
        <begin position="112"/>
        <end position="132"/>
    </location>
</feature>
<organism evidence="3 4">
    <name type="scientific">Gigaspora margarita</name>
    <dbReference type="NCBI Taxonomy" id="4874"/>
    <lineage>
        <taxon>Eukaryota</taxon>
        <taxon>Fungi</taxon>
        <taxon>Fungi incertae sedis</taxon>
        <taxon>Mucoromycota</taxon>
        <taxon>Glomeromycotina</taxon>
        <taxon>Glomeromycetes</taxon>
        <taxon>Diversisporales</taxon>
        <taxon>Gigasporaceae</taxon>
        <taxon>Gigaspora</taxon>
    </lineage>
</organism>
<feature type="transmembrane region" description="Helical" evidence="2">
    <location>
        <begin position="200"/>
        <end position="223"/>
    </location>
</feature>
<evidence type="ECO:0000256" key="2">
    <source>
        <dbReference type="SAM" id="Phobius"/>
    </source>
</evidence>
<dbReference type="OrthoDB" id="2364758at2759"/>
<comment type="caution">
    <text evidence="3">The sequence shown here is derived from an EMBL/GenBank/DDBJ whole genome shotgun (WGS) entry which is preliminary data.</text>
</comment>
<feature type="transmembrane region" description="Helical" evidence="2">
    <location>
        <begin position="50"/>
        <end position="69"/>
    </location>
</feature>
<feature type="transmembrane region" description="Helical" evidence="2">
    <location>
        <begin position="81"/>
        <end position="100"/>
    </location>
</feature>
<name>A0A8H4EMR0_GIGMA</name>
<keyword evidence="2" id="KW-0812">Transmembrane</keyword>
<protein>
    <recommendedName>
        <fullName evidence="5">Transmembrane protein</fullName>
    </recommendedName>
</protein>
<feature type="region of interest" description="Disordered" evidence="1">
    <location>
        <begin position="242"/>
        <end position="268"/>
    </location>
</feature>
<feature type="compositionally biased region" description="Basic and acidic residues" evidence="1">
    <location>
        <begin position="258"/>
        <end position="268"/>
    </location>
</feature>
<gene>
    <name evidence="3" type="ORF">F8M41_016438</name>
</gene>
<keyword evidence="2" id="KW-1133">Transmembrane helix</keyword>
<dbReference type="EMBL" id="WTPW01000356">
    <property type="protein sequence ID" value="KAF0520247.1"/>
    <property type="molecule type" value="Genomic_DNA"/>
</dbReference>